<name>A0ACB7IBY1_MANES</name>
<keyword evidence="2" id="KW-1185">Reference proteome</keyword>
<sequence>MEMGSKQSKRHVGERERERRVWVAVGRVSQNREKRHARSNISQNGALLQLFQSVPVSPFLPTHCSPLSLSPLPLSIFFLLLFNLLPFIQLFVVHLSSPFTSKA</sequence>
<gene>
    <name evidence="1" type="ORF">MANES_01G001951v8</name>
</gene>
<protein>
    <submittedName>
        <fullName evidence="1">Uncharacterized protein</fullName>
    </submittedName>
</protein>
<proteinExistence type="predicted"/>
<organism evidence="1 2">
    <name type="scientific">Manihot esculenta</name>
    <name type="common">Cassava</name>
    <name type="synonym">Jatropha manihot</name>
    <dbReference type="NCBI Taxonomy" id="3983"/>
    <lineage>
        <taxon>Eukaryota</taxon>
        <taxon>Viridiplantae</taxon>
        <taxon>Streptophyta</taxon>
        <taxon>Embryophyta</taxon>
        <taxon>Tracheophyta</taxon>
        <taxon>Spermatophyta</taxon>
        <taxon>Magnoliopsida</taxon>
        <taxon>eudicotyledons</taxon>
        <taxon>Gunneridae</taxon>
        <taxon>Pentapetalae</taxon>
        <taxon>rosids</taxon>
        <taxon>fabids</taxon>
        <taxon>Malpighiales</taxon>
        <taxon>Euphorbiaceae</taxon>
        <taxon>Crotonoideae</taxon>
        <taxon>Manihoteae</taxon>
        <taxon>Manihot</taxon>
    </lineage>
</organism>
<comment type="caution">
    <text evidence="1">The sequence shown here is derived from an EMBL/GenBank/DDBJ whole genome shotgun (WGS) entry which is preliminary data.</text>
</comment>
<evidence type="ECO:0000313" key="1">
    <source>
        <dbReference type="EMBL" id="KAG8661398.1"/>
    </source>
</evidence>
<evidence type="ECO:0000313" key="2">
    <source>
        <dbReference type="Proteomes" id="UP000091857"/>
    </source>
</evidence>
<dbReference type="Proteomes" id="UP000091857">
    <property type="component" value="Chromosome 1"/>
</dbReference>
<reference evidence="2" key="1">
    <citation type="journal article" date="2016" name="Nat. Biotechnol.">
        <title>Sequencing wild and cultivated cassava and related species reveals extensive interspecific hybridization and genetic diversity.</title>
        <authorList>
            <person name="Bredeson J.V."/>
            <person name="Lyons J.B."/>
            <person name="Prochnik S.E."/>
            <person name="Wu G.A."/>
            <person name="Ha C.M."/>
            <person name="Edsinger-Gonzales E."/>
            <person name="Grimwood J."/>
            <person name="Schmutz J."/>
            <person name="Rabbi I.Y."/>
            <person name="Egesi C."/>
            <person name="Nauluvula P."/>
            <person name="Lebot V."/>
            <person name="Ndunguru J."/>
            <person name="Mkamilo G."/>
            <person name="Bart R.S."/>
            <person name="Setter T.L."/>
            <person name="Gleadow R.M."/>
            <person name="Kulakow P."/>
            <person name="Ferguson M.E."/>
            <person name="Rounsley S."/>
            <person name="Rokhsar D.S."/>
        </authorList>
    </citation>
    <scope>NUCLEOTIDE SEQUENCE [LARGE SCALE GENOMIC DNA]</scope>
    <source>
        <strain evidence="2">cv. AM560-2</strain>
    </source>
</reference>
<dbReference type="EMBL" id="CM004387">
    <property type="protein sequence ID" value="KAG8661398.1"/>
    <property type="molecule type" value="Genomic_DNA"/>
</dbReference>
<accession>A0ACB7IBY1</accession>